<dbReference type="InterPro" id="IPR045863">
    <property type="entry name" value="CorA_TM1_TM2"/>
</dbReference>
<organism evidence="7 9">
    <name type="scientific">Bacteroides caccae</name>
    <dbReference type="NCBI Taxonomy" id="47678"/>
    <lineage>
        <taxon>Bacteria</taxon>
        <taxon>Pseudomonadati</taxon>
        <taxon>Bacteroidota</taxon>
        <taxon>Bacteroidia</taxon>
        <taxon>Bacteroidales</taxon>
        <taxon>Bacteroidaceae</taxon>
        <taxon>Bacteroides</taxon>
    </lineage>
</organism>
<dbReference type="Gene3D" id="1.20.58.340">
    <property type="entry name" value="Magnesium transport protein CorA, transmembrane region"/>
    <property type="match status" value="2"/>
</dbReference>
<evidence type="ECO:0000313" key="9">
    <source>
        <dbReference type="Proteomes" id="UP000095657"/>
    </source>
</evidence>
<keyword evidence="4 6" id="KW-1133">Transmembrane helix</keyword>
<dbReference type="SUPFAM" id="SSF144083">
    <property type="entry name" value="Magnesium transport protein CorA, transmembrane region"/>
    <property type="match status" value="1"/>
</dbReference>
<reference evidence="9 10" key="1">
    <citation type="submission" date="2015-09" db="EMBL/GenBank/DDBJ databases">
        <authorList>
            <consortium name="Pathogen Informatics"/>
        </authorList>
    </citation>
    <scope>NUCLEOTIDE SEQUENCE [LARGE SCALE GENOMIC DNA]</scope>
    <source>
        <strain evidence="7 9">2789STDY5834880</strain>
        <strain evidence="8 10">2789STDY5834946</strain>
    </source>
</reference>
<comment type="similarity">
    <text evidence="2">Belongs to the CorA metal ion transporter (MIT) (TC 1.A.35) family.</text>
</comment>
<gene>
    <name evidence="7" type="primary">corA_1</name>
    <name evidence="8" type="synonym">corA_2</name>
    <name evidence="7" type="ORF">ERS852494_00475</name>
    <name evidence="8" type="ORF">ERS852558_01422</name>
</gene>
<dbReference type="Proteomes" id="UP000095657">
    <property type="component" value="Unassembled WGS sequence"/>
</dbReference>
<evidence type="ECO:0000313" key="10">
    <source>
        <dbReference type="Proteomes" id="UP000095725"/>
    </source>
</evidence>
<dbReference type="Proteomes" id="UP000095725">
    <property type="component" value="Unassembled WGS sequence"/>
</dbReference>
<keyword evidence="5 6" id="KW-0472">Membrane</keyword>
<feature type="transmembrane region" description="Helical" evidence="6">
    <location>
        <begin position="270"/>
        <end position="288"/>
    </location>
</feature>
<dbReference type="InterPro" id="IPR047199">
    <property type="entry name" value="CorA-like"/>
</dbReference>
<evidence type="ECO:0000256" key="3">
    <source>
        <dbReference type="ARBA" id="ARBA00022692"/>
    </source>
</evidence>
<dbReference type="AlphaFoldDB" id="A0A174H2Y1"/>
<evidence type="ECO:0000313" key="8">
    <source>
        <dbReference type="EMBL" id="CUP95588.1"/>
    </source>
</evidence>
<evidence type="ECO:0000256" key="6">
    <source>
        <dbReference type="SAM" id="Phobius"/>
    </source>
</evidence>
<evidence type="ECO:0000313" key="7">
    <source>
        <dbReference type="EMBL" id="CUO67175.1"/>
    </source>
</evidence>
<dbReference type="GO" id="GO:0016020">
    <property type="term" value="C:membrane"/>
    <property type="evidence" value="ECO:0007669"/>
    <property type="project" value="UniProtKB-SubCell"/>
</dbReference>
<evidence type="ECO:0000256" key="4">
    <source>
        <dbReference type="ARBA" id="ARBA00022989"/>
    </source>
</evidence>
<dbReference type="STRING" id="47678.ERS852494_00475"/>
<dbReference type="Pfam" id="PF01544">
    <property type="entry name" value="CorA"/>
    <property type="match status" value="1"/>
</dbReference>
<sequence>MKSDVSARAKQTKGDNKMRTYLYCEAGFVEKAQWLPNSWVNVVCPNNDDFEFLTKTLNVPESFLDDIADTDERPRTDTEGNWLLTILRIPVQNKQNGSLPFATVPIGIITNNEIIVSVCYHNTDLLPDFIEHTRRKGIVVRNKLDLILRLIYSSAVWFLKYLKQINIDISAAEKELERSIRNEDLLRLMRLQKTLVYFNTSIRGNEVMIGKLKTIFQDTDFLDKELVEDVIIELKQALNTVNIYSDILTGTMDAFASIISNNVNTIMKRMTSLSIVLMLPTLIASFYGMNVDIHLEEVPFAFSLIVLFSIGLSTLAFVIFRKIKWF</sequence>
<proteinExistence type="inferred from homology"/>
<dbReference type="GO" id="GO:0046873">
    <property type="term" value="F:metal ion transmembrane transporter activity"/>
    <property type="evidence" value="ECO:0007669"/>
    <property type="project" value="InterPro"/>
</dbReference>
<comment type="subcellular location">
    <subcellularLocation>
        <location evidence="1">Membrane</location>
        <topology evidence="1">Multi-pass membrane protein</topology>
    </subcellularLocation>
</comment>
<dbReference type="InterPro" id="IPR045861">
    <property type="entry name" value="CorA_cytoplasmic_dom"/>
</dbReference>
<keyword evidence="3 6" id="KW-0812">Transmembrane</keyword>
<dbReference type="EMBL" id="CZBL01000004">
    <property type="protein sequence ID" value="CUP95588.1"/>
    <property type="molecule type" value="Genomic_DNA"/>
</dbReference>
<dbReference type="Gene3D" id="3.30.460.20">
    <property type="entry name" value="CorA soluble domain-like"/>
    <property type="match status" value="1"/>
</dbReference>
<dbReference type="SUPFAM" id="SSF143865">
    <property type="entry name" value="CorA soluble domain-like"/>
    <property type="match status" value="1"/>
</dbReference>
<evidence type="ECO:0000256" key="5">
    <source>
        <dbReference type="ARBA" id="ARBA00023136"/>
    </source>
</evidence>
<evidence type="ECO:0000256" key="2">
    <source>
        <dbReference type="ARBA" id="ARBA00009765"/>
    </source>
</evidence>
<evidence type="ECO:0000256" key="1">
    <source>
        <dbReference type="ARBA" id="ARBA00004141"/>
    </source>
</evidence>
<feature type="transmembrane region" description="Helical" evidence="6">
    <location>
        <begin position="300"/>
        <end position="320"/>
    </location>
</feature>
<dbReference type="PANTHER" id="PTHR47891:SF2">
    <property type="entry name" value="MAGNESIUM AND COBALT TRANSPORTER"/>
    <property type="match status" value="1"/>
</dbReference>
<dbReference type="InterPro" id="IPR002523">
    <property type="entry name" value="MgTranspt_CorA/ZnTranspt_ZntB"/>
</dbReference>
<accession>A0A174H2Y1</accession>
<protein>
    <submittedName>
        <fullName evidence="7">Mg2+/Co2+ transporter</fullName>
    </submittedName>
</protein>
<name>A0A174H2Y1_9BACE</name>
<dbReference type="CDD" id="cd12827">
    <property type="entry name" value="EcCorA_ZntB-like_u2"/>
    <property type="match status" value="1"/>
</dbReference>
<dbReference type="PANTHER" id="PTHR47891">
    <property type="entry name" value="TRANSPORTER-RELATED"/>
    <property type="match status" value="1"/>
</dbReference>
<dbReference type="EMBL" id="CZAI01000001">
    <property type="protein sequence ID" value="CUO67175.1"/>
    <property type="molecule type" value="Genomic_DNA"/>
</dbReference>